<dbReference type="GO" id="GO:0033744">
    <property type="term" value="F:L-methionine:thioredoxin-disulfide S-oxidoreductase activity"/>
    <property type="evidence" value="ECO:0007669"/>
    <property type="project" value="RHEA"/>
</dbReference>
<dbReference type="InterPro" id="IPR002569">
    <property type="entry name" value="Met_Sox_Rdtase_MsrA_dom"/>
</dbReference>
<reference evidence="5" key="1">
    <citation type="submission" date="2016-10" db="EMBL/GenBank/DDBJ databases">
        <authorList>
            <person name="Varghese N."/>
            <person name="Submissions S."/>
        </authorList>
    </citation>
    <scope>NUCLEOTIDE SEQUENCE [LARGE SCALE GENOMIC DNA]</scope>
    <source>
        <strain evidence="5">SLH 33</strain>
    </source>
</reference>
<gene>
    <name evidence="2" type="primary">msrA</name>
    <name evidence="4" type="ORF">SAMN04488587_1134</name>
</gene>
<dbReference type="Pfam" id="PF01625">
    <property type="entry name" value="PMSR"/>
    <property type="match status" value="1"/>
</dbReference>
<dbReference type="GO" id="GO:0008113">
    <property type="term" value="F:peptide-methionine (S)-S-oxide reductase activity"/>
    <property type="evidence" value="ECO:0007669"/>
    <property type="project" value="UniProtKB-UniRule"/>
</dbReference>
<dbReference type="InterPro" id="IPR036509">
    <property type="entry name" value="Met_Sox_Rdtase_MsrA_sf"/>
</dbReference>
<comment type="catalytic activity">
    <reaction evidence="2">
        <text>L-methionyl-[protein] + [thioredoxin]-disulfide + H2O = L-methionyl-(S)-S-oxide-[protein] + [thioredoxin]-dithiol</text>
        <dbReference type="Rhea" id="RHEA:14217"/>
        <dbReference type="Rhea" id="RHEA-COMP:10698"/>
        <dbReference type="Rhea" id="RHEA-COMP:10700"/>
        <dbReference type="Rhea" id="RHEA-COMP:12313"/>
        <dbReference type="Rhea" id="RHEA-COMP:12315"/>
        <dbReference type="ChEBI" id="CHEBI:15377"/>
        <dbReference type="ChEBI" id="CHEBI:16044"/>
        <dbReference type="ChEBI" id="CHEBI:29950"/>
        <dbReference type="ChEBI" id="CHEBI:44120"/>
        <dbReference type="ChEBI" id="CHEBI:50058"/>
        <dbReference type="EC" id="1.8.4.11"/>
    </reaction>
</comment>
<feature type="domain" description="Peptide methionine sulphoxide reductase MsrA" evidence="3">
    <location>
        <begin position="4"/>
        <end position="150"/>
    </location>
</feature>
<evidence type="ECO:0000313" key="4">
    <source>
        <dbReference type="EMBL" id="SES81019.1"/>
    </source>
</evidence>
<dbReference type="PANTHER" id="PTHR43774">
    <property type="entry name" value="PEPTIDE METHIONINE SULFOXIDE REDUCTASE"/>
    <property type="match status" value="1"/>
</dbReference>
<protein>
    <recommendedName>
        <fullName evidence="2">Peptide methionine sulfoxide reductase MsrA</fullName>
        <shortName evidence="2">Protein-methionine-S-oxide reductase</shortName>
        <ecNumber evidence="2">1.8.4.11</ecNumber>
    </recommendedName>
    <alternativeName>
        <fullName evidence="2">Peptide-methionine (S)-S-oxide reductase</fullName>
        <shortName evidence="2">Peptide Met(O) reductase</shortName>
    </alternativeName>
</protein>
<keyword evidence="1 2" id="KW-0560">Oxidoreductase</keyword>
<dbReference type="AlphaFoldDB" id="A0A1H9ZHE2"/>
<dbReference type="NCBIfam" id="TIGR00401">
    <property type="entry name" value="msrA"/>
    <property type="match status" value="1"/>
</dbReference>
<dbReference type="HAMAP" id="MF_01401">
    <property type="entry name" value="MsrA"/>
    <property type="match status" value="1"/>
</dbReference>
<organism evidence="4 5">
    <name type="scientific">Methanococcoides vulcani</name>
    <dbReference type="NCBI Taxonomy" id="1353158"/>
    <lineage>
        <taxon>Archaea</taxon>
        <taxon>Methanobacteriati</taxon>
        <taxon>Methanobacteriota</taxon>
        <taxon>Stenosarchaea group</taxon>
        <taxon>Methanomicrobia</taxon>
        <taxon>Methanosarcinales</taxon>
        <taxon>Methanosarcinaceae</taxon>
        <taxon>Methanococcoides</taxon>
    </lineage>
</organism>
<evidence type="ECO:0000259" key="3">
    <source>
        <dbReference type="Pfam" id="PF01625"/>
    </source>
</evidence>
<keyword evidence="5" id="KW-1185">Reference proteome</keyword>
<dbReference type="STRING" id="1353158.SAMN04488587_1134"/>
<comment type="similarity">
    <text evidence="2">Belongs to the MsrA Met sulfoxide reductase family.</text>
</comment>
<dbReference type="Gene3D" id="3.30.1060.10">
    <property type="entry name" value="Peptide methionine sulphoxide reductase MsrA"/>
    <property type="match status" value="1"/>
</dbReference>
<comment type="function">
    <text evidence="2">Has an important function as a repair enzyme for proteins that have been inactivated by oxidation. Catalyzes the reversible oxidation-reduction of methionine sulfoxide in proteins to methionine.</text>
</comment>
<comment type="catalytic activity">
    <reaction evidence="2">
        <text>[thioredoxin]-disulfide + L-methionine + H2O = L-methionine (S)-S-oxide + [thioredoxin]-dithiol</text>
        <dbReference type="Rhea" id="RHEA:19993"/>
        <dbReference type="Rhea" id="RHEA-COMP:10698"/>
        <dbReference type="Rhea" id="RHEA-COMP:10700"/>
        <dbReference type="ChEBI" id="CHEBI:15377"/>
        <dbReference type="ChEBI" id="CHEBI:29950"/>
        <dbReference type="ChEBI" id="CHEBI:50058"/>
        <dbReference type="ChEBI" id="CHEBI:57844"/>
        <dbReference type="ChEBI" id="CHEBI:58772"/>
        <dbReference type="EC" id="1.8.4.11"/>
    </reaction>
</comment>
<evidence type="ECO:0000313" key="5">
    <source>
        <dbReference type="Proteomes" id="UP000243338"/>
    </source>
</evidence>
<sequence length="153" mass="17387">MMEKATFAAGCFWGVEDKFSRVRGVTSTKVGYTGGSMGDPGYYDVATGKTGHAESIEIIFDPEIISYEELLEVFWSIHDPTTKDKQGPDIGTQYRSAIFYHDEKQKKAALNSKKEQEDSKRYGSSIKTEIVPASVFYPAEEYHQKYFEKLRSR</sequence>
<dbReference type="SUPFAM" id="SSF55068">
    <property type="entry name" value="Peptide methionine sulfoxide reductase"/>
    <property type="match status" value="1"/>
</dbReference>
<feature type="active site" evidence="2">
    <location>
        <position position="11"/>
    </location>
</feature>
<dbReference type="Proteomes" id="UP000243338">
    <property type="component" value="Unassembled WGS sequence"/>
</dbReference>
<proteinExistence type="inferred from homology"/>
<evidence type="ECO:0000256" key="1">
    <source>
        <dbReference type="ARBA" id="ARBA00023002"/>
    </source>
</evidence>
<dbReference type="EMBL" id="FOHQ01000002">
    <property type="protein sequence ID" value="SES81019.1"/>
    <property type="molecule type" value="Genomic_DNA"/>
</dbReference>
<accession>A0A1H9ZHE2</accession>
<dbReference type="EC" id="1.8.4.11" evidence="2"/>
<dbReference type="PANTHER" id="PTHR43774:SF1">
    <property type="entry name" value="PEPTIDE METHIONINE SULFOXIDE REDUCTASE MSRA 2"/>
    <property type="match status" value="1"/>
</dbReference>
<name>A0A1H9ZHE2_9EURY</name>
<evidence type="ECO:0000256" key="2">
    <source>
        <dbReference type="HAMAP-Rule" id="MF_01401"/>
    </source>
</evidence>